<feature type="transmembrane region" description="Helical" evidence="7">
    <location>
        <begin position="402"/>
        <end position="419"/>
    </location>
</feature>
<dbReference type="NCBIfam" id="TIGR00711">
    <property type="entry name" value="efflux_EmrB"/>
    <property type="match status" value="1"/>
</dbReference>
<organism evidence="9 10">
    <name type="scientific">Nocardia aurea</name>
    <dbReference type="NCBI Taxonomy" id="2144174"/>
    <lineage>
        <taxon>Bacteria</taxon>
        <taxon>Bacillati</taxon>
        <taxon>Actinomycetota</taxon>
        <taxon>Actinomycetes</taxon>
        <taxon>Mycobacteriales</taxon>
        <taxon>Nocardiaceae</taxon>
        <taxon>Nocardia</taxon>
    </lineage>
</organism>
<reference evidence="9 10" key="1">
    <citation type="submission" date="2024-06" db="EMBL/GenBank/DDBJ databases">
        <title>The Natural Products Discovery Center: Release of the First 8490 Sequenced Strains for Exploring Actinobacteria Biosynthetic Diversity.</title>
        <authorList>
            <person name="Kalkreuter E."/>
            <person name="Kautsar S.A."/>
            <person name="Yang D."/>
            <person name="Bader C.D."/>
            <person name="Teijaro C.N."/>
            <person name="Fluegel L."/>
            <person name="Davis C.M."/>
            <person name="Simpson J.R."/>
            <person name="Lauterbach L."/>
            <person name="Steele A.D."/>
            <person name="Gui C."/>
            <person name="Meng S."/>
            <person name="Li G."/>
            <person name="Viehrig K."/>
            <person name="Ye F."/>
            <person name="Su P."/>
            <person name="Kiefer A.F."/>
            <person name="Nichols A."/>
            <person name="Cepeda A.J."/>
            <person name="Yan W."/>
            <person name="Fan B."/>
            <person name="Jiang Y."/>
            <person name="Adhikari A."/>
            <person name="Zheng C.-J."/>
            <person name="Schuster L."/>
            <person name="Cowan T.M."/>
            <person name="Smanski M.J."/>
            <person name="Chevrette M.G."/>
            <person name="De Carvalho L.P.S."/>
            <person name="Shen B."/>
        </authorList>
    </citation>
    <scope>NUCLEOTIDE SEQUENCE [LARGE SCALE GENOMIC DNA]</scope>
    <source>
        <strain evidence="9 10">NPDC050403</strain>
    </source>
</reference>
<dbReference type="CDD" id="cd17321">
    <property type="entry name" value="MFS_MMR_MDR_like"/>
    <property type="match status" value="1"/>
</dbReference>
<dbReference type="PANTHER" id="PTHR42718:SF42">
    <property type="entry name" value="EXPORT PROTEIN"/>
    <property type="match status" value="1"/>
</dbReference>
<dbReference type="PROSITE" id="PS50850">
    <property type="entry name" value="MFS"/>
    <property type="match status" value="1"/>
</dbReference>
<dbReference type="InterPro" id="IPR011701">
    <property type="entry name" value="MFS"/>
</dbReference>
<dbReference type="InterPro" id="IPR020846">
    <property type="entry name" value="MFS_dom"/>
</dbReference>
<dbReference type="InterPro" id="IPR036259">
    <property type="entry name" value="MFS_trans_sf"/>
</dbReference>
<evidence type="ECO:0000256" key="1">
    <source>
        <dbReference type="ARBA" id="ARBA00004651"/>
    </source>
</evidence>
<feature type="transmembrane region" description="Helical" evidence="7">
    <location>
        <begin position="464"/>
        <end position="484"/>
    </location>
</feature>
<dbReference type="EMBL" id="JBFAKC010000003">
    <property type="protein sequence ID" value="MEV0707635.1"/>
    <property type="molecule type" value="Genomic_DNA"/>
</dbReference>
<dbReference type="Gene3D" id="1.20.1720.10">
    <property type="entry name" value="Multidrug resistance protein D"/>
    <property type="match status" value="1"/>
</dbReference>
<protein>
    <submittedName>
        <fullName evidence="9">MFS transporter</fullName>
    </submittedName>
</protein>
<name>A0ABV3FQG6_9NOCA</name>
<gene>
    <name evidence="9" type="ORF">AB0I48_08740</name>
</gene>
<feature type="transmembrane region" description="Helical" evidence="7">
    <location>
        <begin position="77"/>
        <end position="96"/>
    </location>
</feature>
<evidence type="ECO:0000259" key="8">
    <source>
        <dbReference type="PROSITE" id="PS50850"/>
    </source>
</evidence>
<feature type="transmembrane region" description="Helical" evidence="7">
    <location>
        <begin position="46"/>
        <end position="65"/>
    </location>
</feature>
<evidence type="ECO:0000256" key="2">
    <source>
        <dbReference type="ARBA" id="ARBA00022448"/>
    </source>
</evidence>
<proteinExistence type="predicted"/>
<accession>A0ABV3FQG6</accession>
<dbReference type="SUPFAM" id="SSF103473">
    <property type="entry name" value="MFS general substrate transporter"/>
    <property type="match status" value="1"/>
</dbReference>
<dbReference type="Proteomes" id="UP001551695">
    <property type="component" value="Unassembled WGS sequence"/>
</dbReference>
<feature type="transmembrane region" description="Helical" evidence="7">
    <location>
        <begin position="355"/>
        <end position="381"/>
    </location>
</feature>
<dbReference type="Pfam" id="PF07690">
    <property type="entry name" value="MFS_1"/>
    <property type="match status" value="1"/>
</dbReference>
<keyword evidence="10" id="KW-1185">Reference proteome</keyword>
<sequence length="507" mass="52307">MKTDSARRWLALGALALAMLTIGLDMTVLTVALPTLAVDLNANNGALQWFSSAYTLALAAVMLPAGALGDRYGRKKILLAALILFGVASLACAFATSSGQLIAARVVLGIAAAAMMPLSMAVLPVLFPDSGERARAMSIWVTSTAIGLPLGPILGGWLIDNFWWGSVFLINVPMVVVGALAVAALVPESRNPDRRPLDPIGALLSMAGMLGLTYGFIRFGDRGWGDVAALAVLAAGVAALGAFLLWQRRAAFPLVDLALFRAPGFRWGAVFTVLITFGMFGLFFTVPQYYQSVLGTDALGSGVRLLPLIGGLVVGTRLCDRLLLRLGAGPLVTSGLVTLAIGLGLGALTTAGSPYWYSALWIALTGAGMGIAMPVGMAVAIDDLEVARAGMGSALLQAMRQAAGTIAVALLGTVSATVYRHELGTLDVDPIRDSVNSGVAAAKASGDPAVLEQVQAAFVGGMDAMLWVCAAICAVAVPLAIRVLPRGRATLTEAKVAVDTPESTHVG</sequence>
<feature type="transmembrane region" description="Helical" evidence="7">
    <location>
        <begin position="223"/>
        <end position="246"/>
    </location>
</feature>
<dbReference type="InterPro" id="IPR004638">
    <property type="entry name" value="EmrB-like"/>
</dbReference>
<comment type="subcellular location">
    <subcellularLocation>
        <location evidence="1">Cell membrane</location>
        <topology evidence="1">Multi-pass membrane protein</topology>
    </subcellularLocation>
</comment>
<evidence type="ECO:0000256" key="3">
    <source>
        <dbReference type="ARBA" id="ARBA00022475"/>
    </source>
</evidence>
<evidence type="ECO:0000256" key="4">
    <source>
        <dbReference type="ARBA" id="ARBA00022692"/>
    </source>
</evidence>
<feature type="transmembrane region" description="Helical" evidence="7">
    <location>
        <begin position="102"/>
        <end position="127"/>
    </location>
</feature>
<dbReference type="RefSeq" id="WP_357781553.1">
    <property type="nucleotide sequence ID" value="NZ_JBFAKC010000003.1"/>
</dbReference>
<feature type="domain" description="Major facilitator superfamily (MFS) profile" evidence="8">
    <location>
        <begin position="11"/>
        <end position="488"/>
    </location>
</feature>
<keyword evidence="2" id="KW-0813">Transport</keyword>
<dbReference type="Gene3D" id="1.20.1250.20">
    <property type="entry name" value="MFS general substrate transporter like domains"/>
    <property type="match status" value="1"/>
</dbReference>
<feature type="transmembrane region" description="Helical" evidence="7">
    <location>
        <begin position="267"/>
        <end position="286"/>
    </location>
</feature>
<evidence type="ECO:0000256" key="6">
    <source>
        <dbReference type="ARBA" id="ARBA00023136"/>
    </source>
</evidence>
<feature type="transmembrane region" description="Helical" evidence="7">
    <location>
        <begin position="165"/>
        <end position="187"/>
    </location>
</feature>
<keyword evidence="5 7" id="KW-1133">Transmembrane helix</keyword>
<comment type="caution">
    <text evidence="9">The sequence shown here is derived from an EMBL/GenBank/DDBJ whole genome shotgun (WGS) entry which is preliminary data.</text>
</comment>
<keyword evidence="6 7" id="KW-0472">Membrane</keyword>
<feature type="transmembrane region" description="Helical" evidence="7">
    <location>
        <begin position="331"/>
        <end position="349"/>
    </location>
</feature>
<dbReference type="PANTHER" id="PTHR42718">
    <property type="entry name" value="MAJOR FACILITATOR SUPERFAMILY MULTIDRUG TRANSPORTER MFSC"/>
    <property type="match status" value="1"/>
</dbReference>
<evidence type="ECO:0000313" key="9">
    <source>
        <dbReference type="EMBL" id="MEV0707635.1"/>
    </source>
</evidence>
<keyword evidence="3" id="KW-1003">Cell membrane</keyword>
<evidence type="ECO:0000256" key="5">
    <source>
        <dbReference type="ARBA" id="ARBA00022989"/>
    </source>
</evidence>
<keyword evidence="4 7" id="KW-0812">Transmembrane</keyword>
<evidence type="ECO:0000313" key="10">
    <source>
        <dbReference type="Proteomes" id="UP001551695"/>
    </source>
</evidence>
<feature type="transmembrane region" description="Helical" evidence="7">
    <location>
        <begin position="199"/>
        <end position="217"/>
    </location>
</feature>
<feature type="transmembrane region" description="Helical" evidence="7">
    <location>
        <begin position="298"/>
        <end position="319"/>
    </location>
</feature>
<evidence type="ECO:0000256" key="7">
    <source>
        <dbReference type="SAM" id="Phobius"/>
    </source>
</evidence>
<feature type="transmembrane region" description="Helical" evidence="7">
    <location>
        <begin position="139"/>
        <end position="159"/>
    </location>
</feature>